<dbReference type="Gene3D" id="3.20.20.80">
    <property type="entry name" value="Glycosidases"/>
    <property type="match status" value="1"/>
</dbReference>
<protein>
    <recommendedName>
        <fullName evidence="7">Beta-glucosidase</fullName>
    </recommendedName>
</protein>
<proteinExistence type="inferred from homology"/>
<comment type="similarity">
    <text evidence="1 4">Belongs to the glycosyl hydrolase 1 family.</text>
</comment>
<evidence type="ECO:0000256" key="3">
    <source>
        <dbReference type="ARBA" id="ARBA00023295"/>
    </source>
</evidence>
<dbReference type="OMA" id="CHAVAYK"/>
<dbReference type="SUPFAM" id="SSF51445">
    <property type="entry name" value="(Trans)glycosidases"/>
    <property type="match status" value="1"/>
</dbReference>
<evidence type="ECO:0000256" key="2">
    <source>
        <dbReference type="ARBA" id="ARBA00022801"/>
    </source>
</evidence>
<gene>
    <name evidence="5" type="ORF">GSCOC_T00019027001</name>
</gene>
<dbReference type="PhylomeDB" id="A0A068V9H8"/>
<evidence type="ECO:0000256" key="4">
    <source>
        <dbReference type="RuleBase" id="RU003690"/>
    </source>
</evidence>
<dbReference type="InterPro" id="IPR001360">
    <property type="entry name" value="Glyco_hydro_1"/>
</dbReference>
<evidence type="ECO:0000313" key="6">
    <source>
        <dbReference type="Proteomes" id="UP000295252"/>
    </source>
</evidence>
<dbReference type="Gramene" id="CDP16598">
    <property type="protein sequence ID" value="CDP16598"/>
    <property type="gene ID" value="GSCOC_T00019027001"/>
</dbReference>
<evidence type="ECO:0000256" key="1">
    <source>
        <dbReference type="ARBA" id="ARBA00010838"/>
    </source>
</evidence>
<dbReference type="InterPro" id="IPR017853">
    <property type="entry name" value="GH"/>
</dbReference>
<reference evidence="6" key="1">
    <citation type="journal article" date="2014" name="Science">
        <title>The coffee genome provides insight into the convergent evolution of caffeine biosynthesis.</title>
        <authorList>
            <person name="Denoeud F."/>
            <person name="Carretero-Paulet L."/>
            <person name="Dereeper A."/>
            <person name="Droc G."/>
            <person name="Guyot R."/>
            <person name="Pietrella M."/>
            <person name="Zheng C."/>
            <person name="Alberti A."/>
            <person name="Anthony F."/>
            <person name="Aprea G."/>
            <person name="Aury J.M."/>
            <person name="Bento P."/>
            <person name="Bernard M."/>
            <person name="Bocs S."/>
            <person name="Campa C."/>
            <person name="Cenci A."/>
            <person name="Combes M.C."/>
            <person name="Crouzillat D."/>
            <person name="Da Silva C."/>
            <person name="Daddiego L."/>
            <person name="De Bellis F."/>
            <person name="Dussert S."/>
            <person name="Garsmeur O."/>
            <person name="Gayraud T."/>
            <person name="Guignon V."/>
            <person name="Jahn K."/>
            <person name="Jamilloux V."/>
            <person name="Joet T."/>
            <person name="Labadie K."/>
            <person name="Lan T."/>
            <person name="Leclercq J."/>
            <person name="Lepelley M."/>
            <person name="Leroy T."/>
            <person name="Li L.T."/>
            <person name="Librado P."/>
            <person name="Lopez L."/>
            <person name="Munoz A."/>
            <person name="Noel B."/>
            <person name="Pallavicini A."/>
            <person name="Perrotta G."/>
            <person name="Poncet V."/>
            <person name="Pot D."/>
            <person name="Priyono X."/>
            <person name="Rigoreau M."/>
            <person name="Rouard M."/>
            <person name="Rozas J."/>
            <person name="Tranchant-Dubreuil C."/>
            <person name="VanBuren R."/>
            <person name="Zhang Q."/>
            <person name="Andrade A.C."/>
            <person name="Argout X."/>
            <person name="Bertrand B."/>
            <person name="de Kochko A."/>
            <person name="Graziosi G."/>
            <person name="Henry R.J."/>
            <person name="Jayarama X."/>
            <person name="Ming R."/>
            <person name="Nagai C."/>
            <person name="Rounsley S."/>
            <person name="Sankoff D."/>
            <person name="Giuliano G."/>
            <person name="Albert V.A."/>
            <person name="Wincker P."/>
            <person name="Lashermes P."/>
        </authorList>
    </citation>
    <scope>NUCLEOTIDE SEQUENCE [LARGE SCALE GENOMIC DNA]</scope>
    <source>
        <strain evidence="6">cv. DH200-94</strain>
    </source>
</reference>
<dbReference type="Pfam" id="PF00232">
    <property type="entry name" value="Glyco_hydro_1"/>
    <property type="match status" value="1"/>
</dbReference>
<dbReference type="PANTHER" id="PTHR10353">
    <property type="entry name" value="GLYCOSYL HYDROLASE"/>
    <property type="match status" value="1"/>
</dbReference>
<accession>A0A068V9H8</accession>
<sequence>MLGWLFDPAVFDKYPDSMRRLVGNRLPEFTLEQATDLIGSFDFIGMNYYTANSVENSPPTRTTFYNPESQAICHTVTNISPLIILQAGSSWVYSLPQGLVKLLHYVKEKYNNPILYITENGIDEVNDENLSMWEALYDHDRVNYYRVHLEALKQVISEGANVKGSYAWSLTDNLEWASGFDSRFGLNYIHFGRELERSPKLTAGWFKFFLEK</sequence>
<dbReference type="Proteomes" id="UP000295252">
    <property type="component" value="Chromosome I"/>
</dbReference>
<dbReference type="GO" id="GO:0008422">
    <property type="term" value="F:beta-glucosidase activity"/>
    <property type="evidence" value="ECO:0007669"/>
    <property type="project" value="TreeGrafter"/>
</dbReference>
<dbReference type="AlphaFoldDB" id="A0A068V9H8"/>
<keyword evidence="3" id="KW-0326">Glycosidase</keyword>
<evidence type="ECO:0008006" key="7">
    <source>
        <dbReference type="Google" id="ProtNLM"/>
    </source>
</evidence>
<dbReference type="STRING" id="49390.A0A068V9H8"/>
<evidence type="ECO:0000313" key="5">
    <source>
        <dbReference type="EMBL" id="CDP16598.1"/>
    </source>
</evidence>
<keyword evidence="6" id="KW-1185">Reference proteome</keyword>
<dbReference type="PANTHER" id="PTHR10353:SF137">
    <property type="entry name" value="MYROSINASE 3-RELATED"/>
    <property type="match status" value="1"/>
</dbReference>
<dbReference type="OrthoDB" id="65569at2759"/>
<organism evidence="5 6">
    <name type="scientific">Coffea canephora</name>
    <name type="common">Robusta coffee</name>
    <dbReference type="NCBI Taxonomy" id="49390"/>
    <lineage>
        <taxon>Eukaryota</taxon>
        <taxon>Viridiplantae</taxon>
        <taxon>Streptophyta</taxon>
        <taxon>Embryophyta</taxon>
        <taxon>Tracheophyta</taxon>
        <taxon>Spermatophyta</taxon>
        <taxon>Magnoliopsida</taxon>
        <taxon>eudicotyledons</taxon>
        <taxon>Gunneridae</taxon>
        <taxon>Pentapetalae</taxon>
        <taxon>asterids</taxon>
        <taxon>lamiids</taxon>
        <taxon>Gentianales</taxon>
        <taxon>Rubiaceae</taxon>
        <taxon>Ixoroideae</taxon>
        <taxon>Gardenieae complex</taxon>
        <taxon>Bertiereae - Coffeeae clade</taxon>
        <taxon>Coffeeae</taxon>
        <taxon>Coffea</taxon>
    </lineage>
</organism>
<dbReference type="InParanoid" id="A0A068V9H8"/>
<keyword evidence="2" id="KW-0378">Hydrolase</keyword>
<dbReference type="GO" id="GO:0009821">
    <property type="term" value="P:alkaloid biosynthetic process"/>
    <property type="evidence" value="ECO:0007669"/>
    <property type="project" value="UniProtKB-ARBA"/>
</dbReference>
<dbReference type="GO" id="GO:0005975">
    <property type="term" value="P:carbohydrate metabolic process"/>
    <property type="evidence" value="ECO:0007669"/>
    <property type="project" value="InterPro"/>
</dbReference>
<dbReference type="PRINTS" id="PR00131">
    <property type="entry name" value="GLHYDRLASE1"/>
</dbReference>
<name>A0A068V9H8_COFCA</name>
<dbReference type="EMBL" id="HG739218">
    <property type="protein sequence ID" value="CDP16598.1"/>
    <property type="molecule type" value="Genomic_DNA"/>
</dbReference>